<protein>
    <submittedName>
        <fullName evidence="2">N-acetyltransferase</fullName>
    </submittedName>
</protein>
<keyword evidence="2" id="KW-0808">Transferase</keyword>
<evidence type="ECO:0000313" key="2">
    <source>
        <dbReference type="EMBL" id="TES49824.1"/>
    </source>
</evidence>
<name>A0A4Y7WNF2_9BACI</name>
<dbReference type="Pfam" id="PF13302">
    <property type="entry name" value="Acetyltransf_3"/>
    <property type="match status" value="1"/>
</dbReference>
<dbReference type="PANTHER" id="PTHR43415:SF3">
    <property type="entry name" value="GNAT-FAMILY ACETYLTRANSFERASE"/>
    <property type="match status" value="1"/>
</dbReference>
<reference evidence="2 3" key="1">
    <citation type="submission" date="2019-03" db="EMBL/GenBank/DDBJ databases">
        <authorList>
            <person name="Liu G."/>
        </authorList>
    </citation>
    <scope>NUCLEOTIDE SEQUENCE [LARGE SCALE GENOMIC DNA]</scope>
    <source>
        <strain evidence="2 3">DSM 19099</strain>
    </source>
</reference>
<dbReference type="EMBL" id="SNUX01000002">
    <property type="protein sequence ID" value="TES49824.1"/>
    <property type="molecule type" value="Genomic_DNA"/>
</dbReference>
<dbReference type="InterPro" id="IPR000182">
    <property type="entry name" value="GNAT_dom"/>
</dbReference>
<feature type="domain" description="N-acetyltransferase" evidence="1">
    <location>
        <begin position="7"/>
        <end position="172"/>
    </location>
</feature>
<dbReference type="AlphaFoldDB" id="A0A4Y7WNF2"/>
<dbReference type="GO" id="GO:0016747">
    <property type="term" value="F:acyltransferase activity, transferring groups other than amino-acyl groups"/>
    <property type="evidence" value="ECO:0007669"/>
    <property type="project" value="InterPro"/>
</dbReference>
<evidence type="ECO:0000313" key="3">
    <source>
        <dbReference type="Proteomes" id="UP000298210"/>
    </source>
</evidence>
<dbReference type="InterPro" id="IPR016181">
    <property type="entry name" value="Acyl_CoA_acyltransferase"/>
</dbReference>
<dbReference type="PROSITE" id="PS51186">
    <property type="entry name" value="GNAT"/>
    <property type="match status" value="1"/>
</dbReference>
<dbReference type="Gene3D" id="3.40.630.30">
    <property type="match status" value="1"/>
</dbReference>
<dbReference type="Proteomes" id="UP000298210">
    <property type="component" value="Unassembled WGS sequence"/>
</dbReference>
<organism evidence="2 3">
    <name type="scientific">Shouchella lehensis</name>
    <dbReference type="NCBI Taxonomy" id="300825"/>
    <lineage>
        <taxon>Bacteria</taxon>
        <taxon>Bacillati</taxon>
        <taxon>Bacillota</taxon>
        <taxon>Bacilli</taxon>
        <taxon>Bacillales</taxon>
        <taxon>Bacillaceae</taxon>
        <taxon>Shouchella</taxon>
    </lineage>
</organism>
<comment type="caution">
    <text evidence="2">The sequence shown here is derived from an EMBL/GenBank/DDBJ whole genome shotgun (WGS) entry which is preliminary data.</text>
</comment>
<gene>
    <name evidence="2" type="ORF">E2L03_10260</name>
</gene>
<dbReference type="RefSeq" id="WP_055735643.1">
    <property type="nucleotide sequence ID" value="NZ_LDIM01000006.1"/>
</dbReference>
<sequence>MFESTRLRLRKMQSTDISLYHRWRNDHEVMASTNLSLDVYTYEETQSFVESVMLSSPQSKSYIIEELEQHTPVGVTSLVGIDYKNRNAECILDIGEKSKWGKGYGTEAMSLLLTYAFLELNLHRLSLRVFSTNEKAIHLYKKIGFVQEGRVKEAVFRNGEWIDIIYMGLLQTHYQRLL</sequence>
<proteinExistence type="predicted"/>
<dbReference type="SUPFAM" id="SSF55729">
    <property type="entry name" value="Acyl-CoA N-acyltransferases (Nat)"/>
    <property type="match status" value="1"/>
</dbReference>
<evidence type="ECO:0000259" key="1">
    <source>
        <dbReference type="PROSITE" id="PS51186"/>
    </source>
</evidence>
<dbReference type="PANTHER" id="PTHR43415">
    <property type="entry name" value="SPERMIDINE N(1)-ACETYLTRANSFERASE"/>
    <property type="match status" value="1"/>
</dbReference>
<accession>A0A4Y7WNF2</accession>